<dbReference type="Proteomes" id="UP000335636">
    <property type="component" value="Unassembled WGS sequence"/>
</dbReference>
<keyword evidence="2" id="KW-1185">Reference proteome</keyword>
<name>A0A5E4DJC3_MARMO</name>
<proteinExistence type="predicted"/>
<evidence type="ECO:0000313" key="1">
    <source>
        <dbReference type="EMBL" id="VTJ92242.1"/>
    </source>
</evidence>
<sequence>SPENPSKMLFPYKVLKALDPEIYRNVEFDVWLDSRKGNETSTEYLLITASGE</sequence>
<dbReference type="AlphaFoldDB" id="A0A5E4DJC3"/>
<accession>A0A5E4DJC3</accession>
<dbReference type="EMBL" id="CABDUW010015448">
    <property type="protein sequence ID" value="VTJ92242.1"/>
    <property type="molecule type" value="Genomic_DNA"/>
</dbReference>
<comment type="caution">
    <text evidence="1">The sequence shown here is derived from an EMBL/GenBank/DDBJ whole genome shotgun (WGS) entry which is preliminary data.</text>
</comment>
<organism evidence="1 2">
    <name type="scientific">Marmota monax</name>
    <name type="common">Woodchuck</name>
    <dbReference type="NCBI Taxonomy" id="9995"/>
    <lineage>
        <taxon>Eukaryota</taxon>
        <taxon>Metazoa</taxon>
        <taxon>Chordata</taxon>
        <taxon>Craniata</taxon>
        <taxon>Vertebrata</taxon>
        <taxon>Euteleostomi</taxon>
        <taxon>Mammalia</taxon>
        <taxon>Eutheria</taxon>
        <taxon>Euarchontoglires</taxon>
        <taxon>Glires</taxon>
        <taxon>Rodentia</taxon>
        <taxon>Sciuromorpha</taxon>
        <taxon>Sciuridae</taxon>
        <taxon>Xerinae</taxon>
        <taxon>Marmotini</taxon>
        <taxon>Marmota</taxon>
    </lineage>
</organism>
<protein>
    <submittedName>
        <fullName evidence="1">Uncharacterized protein</fullName>
    </submittedName>
</protein>
<gene>
    <name evidence="1" type="ORF">MONAX_5E007013</name>
</gene>
<evidence type="ECO:0000313" key="2">
    <source>
        <dbReference type="Proteomes" id="UP000335636"/>
    </source>
</evidence>
<reference evidence="1" key="1">
    <citation type="submission" date="2019-04" db="EMBL/GenBank/DDBJ databases">
        <authorList>
            <person name="Alioto T."/>
            <person name="Alioto T."/>
        </authorList>
    </citation>
    <scope>NUCLEOTIDE SEQUENCE [LARGE SCALE GENOMIC DNA]</scope>
</reference>
<feature type="non-terminal residue" evidence="1">
    <location>
        <position position="1"/>
    </location>
</feature>